<dbReference type="PANTHER" id="PTHR10963">
    <property type="entry name" value="GLYCOSYL HYDROLASE-RELATED"/>
    <property type="match status" value="1"/>
</dbReference>
<keyword evidence="13" id="KW-0449">Lipoprotein</keyword>
<evidence type="ECO:0000256" key="14">
    <source>
        <dbReference type="ARBA" id="ARBA00023295"/>
    </source>
</evidence>
<gene>
    <name evidence="19" type="ORF">ATNIH1004_008136</name>
    <name evidence="20" type="ORF">EYZ11_009142</name>
</gene>
<feature type="compositionally biased region" description="Low complexity" evidence="16">
    <location>
        <begin position="541"/>
        <end position="556"/>
    </location>
</feature>
<name>A0A4S3J8L1_9EURO</name>
<dbReference type="AlphaFoldDB" id="A0A4S3J8L1"/>
<comment type="subcellular location">
    <subcellularLocation>
        <location evidence="2">Cell membrane</location>
        <topology evidence="2">Lipid-anchor</topology>
        <topology evidence="2">GPI-anchor</topology>
    </subcellularLocation>
</comment>
<evidence type="ECO:0000256" key="7">
    <source>
        <dbReference type="ARBA" id="ARBA00022729"/>
    </source>
</evidence>
<dbReference type="GO" id="GO:0098552">
    <property type="term" value="C:side of membrane"/>
    <property type="evidence" value="ECO:0007669"/>
    <property type="project" value="UniProtKB-KW"/>
</dbReference>
<dbReference type="Proteomes" id="UP000308092">
    <property type="component" value="Unassembled WGS sequence"/>
</dbReference>
<comment type="similarity">
    <text evidence="3">Belongs to the glycosyl hydrolase 16 family.</text>
</comment>
<evidence type="ECO:0000259" key="18">
    <source>
        <dbReference type="PROSITE" id="PS51762"/>
    </source>
</evidence>
<dbReference type="EC" id="3.2.1.6" evidence="4"/>
<sequence length="585" mass="60751">MPTRSFLWSIRSLAVFSIVSPSIADRSAKSSGSYQLHESWQGEKFLDYFNFFDGADPTHGFVTYLNQSTAEGSGLIDVTSSGSFYMGVDYKKTLVPEGPGRESVRIESKQYYDEGLYIVDLAHMPGSACGTWPAFWSVGPDWPHDGEIDIIEGVNKHEANEIVLHTSGSCNVGGGHEMHGDMTSSECGEASGTVGCVVKGTQGSSGDPFNKNGGGVYAMEWTADFLKIWYFPRDSIPESITDGEPDPSAFGTPMAHLQGSCDFHKRFKSQKFILDTTFCGDWAGGVYGDSGCPVSDPSKPIQSCVKYVAENPDAFKEAYWEINSIKIYQIGDNSNGPAQSASTHVDSATVIQPTRSSSISIANPKSETEATHAPSSPSAVEVTAAPASTKKTVQFSSAAPSDGGDNSETISKSTLYLTRTTTICPLTLQNAYTATAVHGGQTGAAESSTGVPSVIVSEPAPEGSTIVLPSVNTIIPTGPTEPVAQPSQPSRAAGSSTDKPPVPAPSFTSSSRFIPAPAPAPTFTAPGDSPAPGGDSGSTGSGDSASSSGVPSATTPVVPLFTAGASRLSLGASGLVGAAVIAFLA</sequence>
<evidence type="ECO:0000256" key="8">
    <source>
        <dbReference type="ARBA" id="ARBA00022801"/>
    </source>
</evidence>
<keyword evidence="6" id="KW-0336">GPI-anchor</keyword>
<keyword evidence="12" id="KW-0119">Carbohydrate metabolism</keyword>
<evidence type="ECO:0000256" key="2">
    <source>
        <dbReference type="ARBA" id="ARBA00004609"/>
    </source>
</evidence>
<dbReference type="FunFam" id="2.60.120.200:FF:000114">
    <property type="entry name" value="Probable endo-1,3(4)-beta-glucanase NFIA_089530"/>
    <property type="match status" value="1"/>
</dbReference>
<dbReference type="Pfam" id="PF26113">
    <property type="entry name" value="GH16_XgeA"/>
    <property type="match status" value="1"/>
</dbReference>
<evidence type="ECO:0000256" key="15">
    <source>
        <dbReference type="ARBA" id="ARBA00023326"/>
    </source>
</evidence>
<organism evidence="20 21">
    <name type="scientific">Aspergillus tanneri</name>
    <dbReference type="NCBI Taxonomy" id="1220188"/>
    <lineage>
        <taxon>Eukaryota</taxon>
        <taxon>Fungi</taxon>
        <taxon>Dikarya</taxon>
        <taxon>Ascomycota</taxon>
        <taxon>Pezizomycotina</taxon>
        <taxon>Eurotiomycetes</taxon>
        <taxon>Eurotiomycetidae</taxon>
        <taxon>Eurotiales</taxon>
        <taxon>Aspergillaceae</taxon>
        <taxon>Aspergillus</taxon>
        <taxon>Aspergillus subgen. Circumdati</taxon>
    </lineage>
</organism>
<proteinExistence type="inferred from homology"/>
<evidence type="ECO:0000256" key="4">
    <source>
        <dbReference type="ARBA" id="ARBA00012599"/>
    </source>
</evidence>
<dbReference type="InterPro" id="IPR050546">
    <property type="entry name" value="Glycosyl_Hydrlase_16"/>
</dbReference>
<dbReference type="SUPFAM" id="SSF49899">
    <property type="entry name" value="Concanavalin A-like lectins/glucanases"/>
    <property type="match status" value="1"/>
</dbReference>
<feature type="region of interest" description="Disordered" evidence="16">
    <location>
        <begin position="354"/>
        <end position="409"/>
    </location>
</feature>
<protein>
    <recommendedName>
        <fullName evidence="4">endo-1,3(4)-beta-glucanase</fullName>
        <ecNumber evidence="4">3.2.1.6</ecNumber>
    </recommendedName>
</protein>
<evidence type="ECO:0000313" key="22">
    <source>
        <dbReference type="Proteomes" id="UP000324241"/>
    </source>
</evidence>
<feature type="compositionally biased region" description="Polar residues" evidence="16">
    <location>
        <begin position="485"/>
        <end position="498"/>
    </location>
</feature>
<evidence type="ECO:0000256" key="3">
    <source>
        <dbReference type="ARBA" id="ARBA00006865"/>
    </source>
</evidence>
<dbReference type="GO" id="GO:0030245">
    <property type="term" value="P:cellulose catabolic process"/>
    <property type="evidence" value="ECO:0007669"/>
    <property type="project" value="UniProtKB-KW"/>
</dbReference>
<feature type="compositionally biased region" description="Low complexity" evidence="16">
    <location>
        <begin position="521"/>
        <end position="533"/>
    </location>
</feature>
<dbReference type="EMBL" id="SOSA01000419">
    <property type="protein sequence ID" value="THC91393.1"/>
    <property type="molecule type" value="Genomic_DNA"/>
</dbReference>
<evidence type="ECO:0000256" key="17">
    <source>
        <dbReference type="SAM" id="SignalP"/>
    </source>
</evidence>
<accession>A0A4S3J8L1</accession>
<evidence type="ECO:0000256" key="11">
    <source>
        <dbReference type="ARBA" id="ARBA00023180"/>
    </source>
</evidence>
<evidence type="ECO:0000313" key="20">
    <source>
        <dbReference type="EMBL" id="THC91393.1"/>
    </source>
</evidence>
<keyword evidence="7 17" id="KW-0732">Signal</keyword>
<evidence type="ECO:0000256" key="10">
    <source>
        <dbReference type="ARBA" id="ARBA00023136"/>
    </source>
</evidence>
<dbReference type="GO" id="GO:0005886">
    <property type="term" value="C:plasma membrane"/>
    <property type="evidence" value="ECO:0007669"/>
    <property type="project" value="UniProtKB-SubCell"/>
</dbReference>
<evidence type="ECO:0000313" key="19">
    <source>
        <dbReference type="EMBL" id="KAA8643940.1"/>
    </source>
</evidence>
<evidence type="ECO:0000256" key="1">
    <source>
        <dbReference type="ARBA" id="ARBA00000124"/>
    </source>
</evidence>
<feature type="signal peptide" evidence="17">
    <location>
        <begin position="1"/>
        <end position="24"/>
    </location>
</feature>
<feature type="domain" description="GH16" evidence="18">
    <location>
        <begin position="38"/>
        <end position="291"/>
    </location>
</feature>
<reference evidence="20 21" key="1">
    <citation type="submission" date="2019-03" db="EMBL/GenBank/DDBJ databases">
        <title>The genome sequence of a newly discovered highly antifungal drug resistant Aspergillus species, Aspergillus tanneri NIH 1004.</title>
        <authorList>
            <person name="Mounaud S."/>
            <person name="Singh I."/>
            <person name="Joardar V."/>
            <person name="Pakala S."/>
            <person name="Pakala S."/>
            <person name="Venepally P."/>
            <person name="Hoover J."/>
            <person name="Nierman W."/>
            <person name="Chung J."/>
            <person name="Losada L."/>
        </authorList>
    </citation>
    <scope>NUCLEOTIDE SEQUENCE [LARGE SCALE GENOMIC DNA]</scope>
    <source>
        <strain evidence="20 21">NIH1004</strain>
    </source>
</reference>
<evidence type="ECO:0000256" key="6">
    <source>
        <dbReference type="ARBA" id="ARBA00022622"/>
    </source>
</evidence>
<dbReference type="STRING" id="1220188.A0A4S3J8L1"/>
<keyword evidence="15" id="KW-0624">Polysaccharide degradation</keyword>
<keyword evidence="11" id="KW-0325">Glycoprotein</keyword>
<feature type="region of interest" description="Disordered" evidence="16">
    <location>
        <begin position="477"/>
        <end position="556"/>
    </location>
</feature>
<evidence type="ECO:0000256" key="5">
    <source>
        <dbReference type="ARBA" id="ARBA00022475"/>
    </source>
</evidence>
<evidence type="ECO:0000256" key="9">
    <source>
        <dbReference type="ARBA" id="ARBA00023001"/>
    </source>
</evidence>
<dbReference type="Gene3D" id="2.60.120.200">
    <property type="match status" value="1"/>
</dbReference>
<evidence type="ECO:0000313" key="21">
    <source>
        <dbReference type="Proteomes" id="UP000308092"/>
    </source>
</evidence>
<evidence type="ECO:0000256" key="12">
    <source>
        <dbReference type="ARBA" id="ARBA00023277"/>
    </source>
</evidence>
<evidence type="ECO:0000256" key="13">
    <source>
        <dbReference type="ARBA" id="ARBA00023288"/>
    </source>
</evidence>
<reference evidence="19 22" key="2">
    <citation type="submission" date="2019-08" db="EMBL/GenBank/DDBJ databases">
        <title>The genome sequence of a newly discovered highly antifungal drug resistant Aspergillus species, Aspergillus tanneri NIH 1004.</title>
        <authorList>
            <person name="Mounaud S."/>
            <person name="Singh I."/>
            <person name="Joardar V."/>
            <person name="Pakala S."/>
            <person name="Pakala S."/>
            <person name="Venepally P."/>
            <person name="Chung J.K."/>
            <person name="Losada L."/>
            <person name="Nierman W.C."/>
        </authorList>
    </citation>
    <scope>NUCLEOTIDE SEQUENCE [LARGE SCALE GENOMIC DNA]</scope>
    <source>
        <strain evidence="19 22">NIH1004</strain>
    </source>
</reference>
<dbReference type="PROSITE" id="PS51762">
    <property type="entry name" value="GH16_2"/>
    <property type="match status" value="1"/>
</dbReference>
<feature type="chain" id="PRO_5044089211" description="endo-1,3(4)-beta-glucanase" evidence="17">
    <location>
        <begin position="25"/>
        <end position="585"/>
    </location>
</feature>
<dbReference type="CDD" id="cd02181">
    <property type="entry name" value="GH16_fungal_Lam16A_glucanase"/>
    <property type="match status" value="1"/>
</dbReference>
<dbReference type="GO" id="GO:0052861">
    <property type="term" value="F:endo-1,3(4)-beta-glucanase activity"/>
    <property type="evidence" value="ECO:0007669"/>
    <property type="project" value="UniProtKB-EC"/>
</dbReference>
<dbReference type="PANTHER" id="PTHR10963:SF58">
    <property type="entry name" value="ENDO-1,3(4)-BETA-GLUCANASE XGEA"/>
    <property type="match status" value="1"/>
</dbReference>
<feature type="compositionally biased region" description="Polar residues" evidence="16">
    <location>
        <begin position="354"/>
        <end position="365"/>
    </location>
</feature>
<dbReference type="OrthoDB" id="192832at2759"/>
<comment type="caution">
    <text evidence="20">The sequence shown here is derived from an EMBL/GenBank/DDBJ whole genome shotgun (WGS) entry which is preliminary data.</text>
</comment>
<feature type="compositionally biased region" description="Polar residues" evidence="16">
    <location>
        <begin position="389"/>
        <end position="409"/>
    </location>
</feature>
<comment type="catalytic activity">
    <reaction evidence="1">
        <text>Endohydrolysis of (1-&gt;3)- or (1-&gt;4)-linkages in beta-D-glucans when the glucose residue whose reducing group is involved in the linkage to be hydrolyzed is itself substituted at C-3.</text>
        <dbReference type="EC" id="3.2.1.6"/>
    </reaction>
</comment>
<keyword evidence="21" id="KW-1185">Reference proteome</keyword>
<keyword evidence="8" id="KW-0378">Hydrolase</keyword>
<dbReference type="RefSeq" id="XP_033423301.1">
    <property type="nucleotide sequence ID" value="XM_033572749.1"/>
</dbReference>
<dbReference type="GeneID" id="54330838"/>
<evidence type="ECO:0000256" key="16">
    <source>
        <dbReference type="SAM" id="MobiDB-lite"/>
    </source>
</evidence>
<keyword evidence="10" id="KW-0472">Membrane</keyword>
<dbReference type="InterPro" id="IPR013320">
    <property type="entry name" value="ConA-like_dom_sf"/>
</dbReference>
<dbReference type="EMBL" id="QUQM01000006">
    <property type="protein sequence ID" value="KAA8643940.1"/>
    <property type="molecule type" value="Genomic_DNA"/>
</dbReference>
<keyword evidence="5" id="KW-1003">Cell membrane</keyword>
<dbReference type="Proteomes" id="UP000324241">
    <property type="component" value="Unassembled WGS sequence"/>
</dbReference>
<dbReference type="InterPro" id="IPR000757">
    <property type="entry name" value="Beta-glucanase-like"/>
</dbReference>
<keyword evidence="9" id="KW-0136">Cellulose degradation</keyword>
<dbReference type="VEuPathDB" id="FungiDB:EYZ11_009142"/>
<keyword evidence="14" id="KW-0326">Glycosidase</keyword>